<feature type="domain" description="EF-hand" evidence="7">
    <location>
        <begin position="131"/>
        <end position="166"/>
    </location>
</feature>
<gene>
    <name evidence="8" type="primary">KNAG0D04100</name>
    <name evidence="8" type="ordered locus">KNAG_0D04100</name>
</gene>
<dbReference type="PROSITE" id="PS50222">
    <property type="entry name" value="EF_HAND_2"/>
    <property type="match status" value="1"/>
</dbReference>
<dbReference type="GO" id="GO:0008270">
    <property type="term" value="F:zinc ion binding"/>
    <property type="evidence" value="ECO:0007669"/>
    <property type="project" value="EnsemblFungi"/>
</dbReference>
<evidence type="ECO:0000259" key="7">
    <source>
        <dbReference type="PROSITE" id="PS50222"/>
    </source>
</evidence>
<dbReference type="Pfam" id="PF13499">
    <property type="entry name" value="EF-hand_7"/>
    <property type="match status" value="1"/>
</dbReference>
<evidence type="ECO:0000256" key="1">
    <source>
        <dbReference type="ARBA" id="ARBA00004496"/>
    </source>
</evidence>
<dbReference type="GO" id="GO:0005829">
    <property type="term" value="C:cytosol"/>
    <property type="evidence" value="ECO:0007669"/>
    <property type="project" value="EnsemblFungi"/>
</dbReference>
<dbReference type="Proteomes" id="UP000006310">
    <property type="component" value="Chromosome 4"/>
</dbReference>
<dbReference type="OMA" id="YNKSYNP"/>
<keyword evidence="2" id="KW-0963">Cytoplasm</keyword>
<proteinExistence type="predicted"/>
<dbReference type="InterPro" id="IPR051426">
    <property type="entry name" value="Peflin/Sorcin_CaBP"/>
</dbReference>
<organism evidence="8 9">
    <name type="scientific">Huiozyma naganishii (strain ATCC MYA-139 / BCRC 22969 / CBS 8797 / KCTC 17520 / NBRC 10181 / NCYC 3082 / Yp74L-3)</name>
    <name type="common">Yeast</name>
    <name type="synonym">Kazachstania naganishii</name>
    <dbReference type="NCBI Taxonomy" id="1071383"/>
    <lineage>
        <taxon>Eukaryota</taxon>
        <taxon>Fungi</taxon>
        <taxon>Dikarya</taxon>
        <taxon>Ascomycota</taxon>
        <taxon>Saccharomycotina</taxon>
        <taxon>Saccharomycetes</taxon>
        <taxon>Saccharomycetales</taxon>
        <taxon>Saccharomycetaceae</taxon>
        <taxon>Huiozyma</taxon>
    </lineage>
</organism>
<dbReference type="PANTHER" id="PTHR46212">
    <property type="entry name" value="PEFLIN"/>
    <property type="match status" value="1"/>
</dbReference>
<sequence length="310" mass="35900">MCARKLKYSSGDDLQLYATPREALEAAKRKESEAAQLQRIRRQTLEEQEQLKREKRHLQQQQLQLQQQQQLRQQQQQRVFTQRVSSAPVPMTPKVNGRPVPPSSSSSSRTRMSPTKSVGSSGSSQNGMDPRDIKVALRLFQNHDVKERGRLTGEELQNLLQNDDNSRFSMSSIDSLINLFGVARFGTVNANEFISLYKKLKLWRKVYVDNDIDGSFTISVTEYHNCLQELRYLIPLEASEKLFDQYSEFNINGNTNQKELKFDKFVESLTWLMKLTSVFRKFDSKQEGIATIDYKSFIESTLYLGRFLPH</sequence>
<dbReference type="HOGENOM" id="CLU_863808_0_0_1"/>
<keyword evidence="9" id="KW-1185">Reference proteome</keyword>
<feature type="compositionally biased region" description="Low complexity" evidence="6">
    <location>
        <begin position="103"/>
        <end position="124"/>
    </location>
</feature>
<dbReference type="EMBL" id="HE978317">
    <property type="protein sequence ID" value="CCK70156.1"/>
    <property type="molecule type" value="Genomic_DNA"/>
</dbReference>
<dbReference type="InterPro" id="IPR002048">
    <property type="entry name" value="EF_hand_dom"/>
</dbReference>
<dbReference type="KEGG" id="kng:KNAG_0D04100"/>
<feature type="region of interest" description="Disordered" evidence="6">
    <location>
        <begin position="76"/>
        <end position="129"/>
    </location>
</feature>
<accession>J7S776</accession>
<dbReference type="GO" id="GO:0005509">
    <property type="term" value="F:calcium ion binding"/>
    <property type="evidence" value="ECO:0007669"/>
    <property type="project" value="EnsemblFungi"/>
</dbReference>
<dbReference type="OrthoDB" id="186625at2759"/>
<comment type="subcellular location">
    <subcellularLocation>
        <location evidence="1">Cytoplasm</location>
    </subcellularLocation>
</comment>
<evidence type="ECO:0000256" key="4">
    <source>
        <dbReference type="ARBA" id="ARBA00022737"/>
    </source>
</evidence>
<name>J7S776_HUIN7</name>
<evidence type="ECO:0000256" key="3">
    <source>
        <dbReference type="ARBA" id="ARBA00022723"/>
    </source>
</evidence>
<reference evidence="9" key="2">
    <citation type="submission" date="2012-08" db="EMBL/GenBank/DDBJ databases">
        <title>Genome sequence of Kazachstania naganishii.</title>
        <authorList>
            <person name="Gordon J.L."/>
            <person name="Armisen D."/>
            <person name="Proux-Wera E."/>
            <person name="OhEigeartaigh S.S."/>
            <person name="Byrne K.P."/>
            <person name="Wolfe K.H."/>
        </authorList>
    </citation>
    <scope>NUCLEOTIDE SEQUENCE [LARGE SCALE GENOMIC DNA]</scope>
    <source>
        <strain evidence="9">ATCC MYA-139 / BCRC 22969 / CBS 8797 / CCRC 22969 / KCTC 17520 / NBRC 10181 / NCYC 3082</strain>
    </source>
</reference>
<dbReference type="Gene3D" id="1.10.238.10">
    <property type="entry name" value="EF-hand"/>
    <property type="match status" value="1"/>
</dbReference>
<dbReference type="SUPFAM" id="SSF47473">
    <property type="entry name" value="EF-hand"/>
    <property type="match status" value="1"/>
</dbReference>
<evidence type="ECO:0000256" key="5">
    <source>
        <dbReference type="ARBA" id="ARBA00022837"/>
    </source>
</evidence>
<evidence type="ECO:0000313" key="9">
    <source>
        <dbReference type="Proteomes" id="UP000006310"/>
    </source>
</evidence>
<dbReference type="RefSeq" id="XP_022464402.1">
    <property type="nucleotide sequence ID" value="XM_022607847.1"/>
</dbReference>
<evidence type="ECO:0000313" key="8">
    <source>
        <dbReference type="EMBL" id="CCK70156.1"/>
    </source>
</evidence>
<dbReference type="AlphaFoldDB" id="J7S776"/>
<dbReference type="GO" id="GO:0007120">
    <property type="term" value="P:axial cellular bud site selection"/>
    <property type="evidence" value="ECO:0007669"/>
    <property type="project" value="EnsemblFungi"/>
</dbReference>
<dbReference type="InterPro" id="IPR011992">
    <property type="entry name" value="EF-hand-dom_pair"/>
</dbReference>
<evidence type="ECO:0000256" key="2">
    <source>
        <dbReference type="ARBA" id="ARBA00022490"/>
    </source>
</evidence>
<protein>
    <recommendedName>
        <fullName evidence="7">EF-hand domain-containing protein</fullName>
    </recommendedName>
</protein>
<keyword evidence="3" id="KW-0479">Metal-binding</keyword>
<dbReference type="GeneID" id="34525845"/>
<dbReference type="GO" id="GO:0007121">
    <property type="term" value="P:bipolar cellular bud site selection"/>
    <property type="evidence" value="ECO:0007669"/>
    <property type="project" value="EnsemblFungi"/>
</dbReference>
<dbReference type="STRING" id="1071383.J7S776"/>
<dbReference type="PANTHER" id="PTHR46212:SF3">
    <property type="entry name" value="GH27120P"/>
    <property type="match status" value="1"/>
</dbReference>
<dbReference type="GO" id="GO:0005935">
    <property type="term" value="C:cellular bud neck"/>
    <property type="evidence" value="ECO:0007669"/>
    <property type="project" value="EnsemblFungi"/>
</dbReference>
<reference evidence="8 9" key="1">
    <citation type="journal article" date="2011" name="Proc. Natl. Acad. Sci. U.S.A.">
        <title>Evolutionary erosion of yeast sex chromosomes by mating-type switching accidents.</title>
        <authorList>
            <person name="Gordon J.L."/>
            <person name="Armisen D."/>
            <person name="Proux-Wera E."/>
            <person name="Oheigeartaigh S.S."/>
            <person name="Byrne K.P."/>
            <person name="Wolfe K.H."/>
        </authorList>
    </citation>
    <scope>NUCLEOTIDE SEQUENCE [LARGE SCALE GENOMIC DNA]</scope>
    <source>
        <strain evidence="9">ATCC MYA-139 / BCRC 22969 / CBS 8797 / CCRC 22969 / KCTC 17520 / NBRC 10181 / NCYC 3082</strain>
    </source>
</reference>
<keyword evidence="5" id="KW-0106">Calcium</keyword>
<dbReference type="GO" id="GO:0003400">
    <property type="term" value="P:regulation of COPII vesicle coating"/>
    <property type="evidence" value="ECO:0007669"/>
    <property type="project" value="EnsemblFungi"/>
</dbReference>
<evidence type="ECO:0000256" key="6">
    <source>
        <dbReference type="SAM" id="MobiDB-lite"/>
    </source>
</evidence>
<dbReference type="eggNOG" id="KOG0037">
    <property type="taxonomic scope" value="Eukaryota"/>
</dbReference>
<keyword evidence="4" id="KW-0677">Repeat</keyword>